<dbReference type="PANTHER" id="PTHR43213:SF5">
    <property type="entry name" value="BIFUNCTIONAL DTTP_UTP PYROPHOSPHATASE_METHYLTRANSFERASE PROTEIN-RELATED"/>
    <property type="match status" value="1"/>
</dbReference>
<comment type="similarity">
    <text evidence="2">Belongs to the Maf family. YhdE subfamily.</text>
</comment>
<feature type="active site" description="Proton acceptor" evidence="2">
    <location>
        <position position="68"/>
    </location>
</feature>
<comment type="catalytic activity">
    <reaction evidence="2">
        <text>dTTP + H2O = dTMP + diphosphate + H(+)</text>
        <dbReference type="Rhea" id="RHEA:28534"/>
        <dbReference type="ChEBI" id="CHEBI:15377"/>
        <dbReference type="ChEBI" id="CHEBI:15378"/>
        <dbReference type="ChEBI" id="CHEBI:33019"/>
        <dbReference type="ChEBI" id="CHEBI:37568"/>
        <dbReference type="ChEBI" id="CHEBI:63528"/>
        <dbReference type="EC" id="3.6.1.9"/>
    </reaction>
</comment>
<dbReference type="Proteomes" id="UP000784880">
    <property type="component" value="Unassembled WGS sequence"/>
</dbReference>
<evidence type="ECO:0000313" key="4">
    <source>
        <dbReference type="Proteomes" id="UP000784880"/>
    </source>
</evidence>
<evidence type="ECO:0000256" key="1">
    <source>
        <dbReference type="ARBA" id="ARBA00022801"/>
    </source>
</evidence>
<comment type="caution">
    <text evidence="3">The sequence shown here is derived from an EMBL/GenBank/DDBJ whole genome shotgun (WGS) entry which is preliminary data.</text>
</comment>
<organism evidence="3 4">
    <name type="scientific">Evansella tamaricis</name>
    <dbReference type="NCBI Taxonomy" id="2069301"/>
    <lineage>
        <taxon>Bacteria</taxon>
        <taxon>Bacillati</taxon>
        <taxon>Bacillota</taxon>
        <taxon>Bacilli</taxon>
        <taxon>Bacillales</taxon>
        <taxon>Bacillaceae</taxon>
        <taxon>Evansella</taxon>
    </lineage>
</organism>
<dbReference type="InterPro" id="IPR003697">
    <property type="entry name" value="Maf-like"/>
</dbReference>
<name>A0ABS6JDU6_9BACI</name>
<feature type="site" description="Important for substrate specificity" evidence="2">
    <location>
        <position position="69"/>
    </location>
</feature>
<reference evidence="3 4" key="1">
    <citation type="submission" date="2021-06" db="EMBL/GenBank/DDBJ databases">
        <title>Bacillus sp. RD4P76, an endophyte from a halophyte.</title>
        <authorList>
            <person name="Sun J.-Q."/>
        </authorList>
    </citation>
    <scope>NUCLEOTIDE SEQUENCE [LARGE SCALE GENOMIC DNA]</scope>
    <source>
        <strain evidence="3 4">CGMCC 1.15917</strain>
    </source>
</reference>
<dbReference type="PIRSF" id="PIRSF006305">
    <property type="entry name" value="Maf"/>
    <property type="match status" value="1"/>
</dbReference>
<keyword evidence="1 2" id="KW-0378">Hydrolase</keyword>
<evidence type="ECO:0000256" key="2">
    <source>
        <dbReference type="HAMAP-Rule" id="MF_00528"/>
    </source>
</evidence>
<comment type="function">
    <text evidence="2">Nucleoside triphosphate pyrophosphatase that hydrolyzes dTTP and UTP. May have a dual role in cell division arrest and in preventing the incorporation of modified nucleotides into cellular nucleic acids.</text>
</comment>
<dbReference type="NCBIfam" id="TIGR00172">
    <property type="entry name" value="maf"/>
    <property type="match status" value="1"/>
</dbReference>
<accession>A0ABS6JDU6</accession>
<comment type="caution">
    <text evidence="2">Lacks conserved residue(s) required for the propagation of feature annotation.</text>
</comment>
<sequence length="190" mass="20975">MKPLILASQSPRRKQLLEQVQLPFSIQVSNVDENVLEKLPEDLVVSLAYQKAAEVYRQFPTQVVLGADTIVTAGGEILGKPKDAQEAKNTLRKLSGTLHQVLTGVAILSEEKEVTFVEKADVQFFSLTEEEIEDYVKSGEPFDKAGAYGIQGIGATLVESIRGDYFTIVGLPIAKVVRALREFPIQRDPF</sequence>
<keyword evidence="4" id="KW-1185">Reference proteome</keyword>
<evidence type="ECO:0000313" key="3">
    <source>
        <dbReference type="EMBL" id="MBU9711022.1"/>
    </source>
</evidence>
<proteinExistence type="inferred from homology"/>
<comment type="cofactor">
    <cofactor evidence="2">
        <name>a divalent metal cation</name>
        <dbReference type="ChEBI" id="CHEBI:60240"/>
    </cofactor>
</comment>
<keyword evidence="2" id="KW-0546">Nucleotide metabolism</keyword>
<feature type="site" description="Important for substrate specificity" evidence="2">
    <location>
        <position position="151"/>
    </location>
</feature>
<dbReference type="RefSeq" id="WP_217064909.1">
    <property type="nucleotide sequence ID" value="NZ_JAHQCS010000056.1"/>
</dbReference>
<dbReference type="Pfam" id="PF02545">
    <property type="entry name" value="Maf"/>
    <property type="match status" value="1"/>
</dbReference>
<feature type="site" description="Important for substrate specificity" evidence="2">
    <location>
        <position position="12"/>
    </location>
</feature>
<protein>
    <recommendedName>
        <fullName evidence="2">dTTP/UTP pyrophosphatase</fullName>
        <shortName evidence="2">dTTPase/UTPase</shortName>
        <ecNumber evidence="2">3.6.1.9</ecNumber>
    </recommendedName>
    <alternativeName>
        <fullName evidence="2">Nucleoside triphosphate pyrophosphatase</fullName>
    </alternativeName>
    <alternativeName>
        <fullName evidence="2">Nucleotide pyrophosphatase</fullName>
        <shortName evidence="2">Nucleotide PPase</shortName>
    </alternativeName>
</protein>
<dbReference type="EC" id="3.6.1.9" evidence="2"/>
<dbReference type="CDD" id="cd00555">
    <property type="entry name" value="Maf"/>
    <property type="match status" value="1"/>
</dbReference>
<gene>
    <name evidence="3" type="ORF">KS419_04635</name>
</gene>
<dbReference type="PANTHER" id="PTHR43213">
    <property type="entry name" value="BIFUNCTIONAL DTTP/UTP PYROPHOSPHATASE/METHYLTRANSFERASE PROTEIN-RELATED"/>
    <property type="match status" value="1"/>
</dbReference>
<comment type="subcellular location">
    <subcellularLocation>
        <location evidence="2">Cytoplasm</location>
    </subcellularLocation>
</comment>
<keyword evidence="2" id="KW-0963">Cytoplasm</keyword>
<dbReference type="EMBL" id="JAHQCS010000056">
    <property type="protein sequence ID" value="MBU9711022.1"/>
    <property type="molecule type" value="Genomic_DNA"/>
</dbReference>
<dbReference type="HAMAP" id="MF_00528">
    <property type="entry name" value="Maf"/>
    <property type="match status" value="1"/>
</dbReference>
<comment type="catalytic activity">
    <reaction evidence="2">
        <text>UTP + H2O = UMP + diphosphate + H(+)</text>
        <dbReference type="Rhea" id="RHEA:29395"/>
        <dbReference type="ChEBI" id="CHEBI:15377"/>
        <dbReference type="ChEBI" id="CHEBI:15378"/>
        <dbReference type="ChEBI" id="CHEBI:33019"/>
        <dbReference type="ChEBI" id="CHEBI:46398"/>
        <dbReference type="ChEBI" id="CHEBI:57865"/>
        <dbReference type="EC" id="3.6.1.9"/>
    </reaction>
</comment>